<gene>
    <name evidence="2" type="ORF">ACFQS3_09635</name>
</gene>
<comment type="caution">
    <text evidence="2">The sequence shown here is derived from an EMBL/GenBank/DDBJ whole genome shotgun (WGS) entry which is preliminary data.</text>
</comment>
<feature type="domain" description="Aminoglycoside phosphotransferase" evidence="1">
    <location>
        <begin position="36"/>
        <end position="261"/>
    </location>
</feature>
<sequence length="297" mass="31664">MHEGQLFVPVAAVQELIDAQFPRWRGLPVSPVSSPGTVNAIFRVGDGLTARFPLQAAEPAAARLVLEAEAEAARELLGRTGFPTPKPLAIGAPGAGYPMPWSVQTWLPGDTAQDDPGASHGLAADLAAFVRDVRAIPVRGRRFAGGGRGGAIAVHEAWMETCFRESEGLLDVALMRRLWAGMRDLPRGSAPDAMCHGDLIPGNVLLREGRLAGVLDVGGLGPADPALDLMAAWHLLDAGPRRAFREALGADDAEWARGRAWAFVQAMGAAWYYVESNPPMARWATRTLSRVAADLLD</sequence>
<dbReference type="Gene3D" id="3.90.1200.10">
    <property type="match status" value="1"/>
</dbReference>
<dbReference type="PANTHER" id="PTHR21310">
    <property type="entry name" value="AMINOGLYCOSIDE PHOSPHOTRANSFERASE-RELATED-RELATED"/>
    <property type="match status" value="1"/>
</dbReference>
<keyword evidence="3" id="KW-1185">Reference proteome</keyword>
<organism evidence="2 3">
    <name type="scientific">Glycomyces mayteni</name>
    <dbReference type="NCBI Taxonomy" id="543887"/>
    <lineage>
        <taxon>Bacteria</taxon>
        <taxon>Bacillati</taxon>
        <taxon>Actinomycetota</taxon>
        <taxon>Actinomycetes</taxon>
        <taxon>Glycomycetales</taxon>
        <taxon>Glycomycetaceae</taxon>
        <taxon>Glycomyces</taxon>
    </lineage>
</organism>
<evidence type="ECO:0000313" key="3">
    <source>
        <dbReference type="Proteomes" id="UP001596470"/>
    </source>
</evidence>
<evidence type="ECO:0000313" key="2">
    <source>
        <dbReference type="EMBL" id="MFC6957456.1"/>
    </source>
</evidence>
<reference evidence="3" key="1">
    <citation type="journal article" date="2019" name="Int. J. Syst. Evol. Microbiol.">
        <title>The Global Catalogue of Microorganisms (GCM) 10K type strain sequencing project: providing services to taxonomists for standard genome sequencing and annotation.</title>
        <authorList>
            <consortium name="The Broad Institute Genomics Platform"/>
            <consortium name="The Broad Institute Genome Sequencing Center for Infectious Disease"/>
            <person name="Wu L."/>
            <person name="Ma J."/>
        </authorList>
    </citation>
    <scope>NUCLEOTIDE SEQUENCE [LARGE SCALE GENOMIC DNA]</scope>
    <source>
        <strain evidence="3">KACC 12634</strain>
    </source>
</reference>
<dbReference type="InterPro" id="IPR011009">
    <property type="entry name" value="Kinase-like_dom_sf"/>
</dbReference>
<dbReference type="InterPro" id="IPR002575">
    <property type="entry name" value="Aminoglycoside_PTrfase"/>
</dbReference>
<dbReference type="InterPro" id="IPR051678">
    <property type="entry name" value="AGP_Transferase"/>
</dbReference>
<dbReference type="SUPFAM" id="SSF56112">
    <property type="entry name" value="Protein kinase-like (PK-like)"/>
    <property type="match status" value="1"/>
</dbReference>
<dbReference type="RefSeq" id="WP_382350601.1">
    <property type="nucleotide sequence ID" value="NZ_JBHMBP010000002.1"/>
</dbReference>
<dbReference type="Gene3D" id="3.30.200.20">
    <property type="entry name" value="Phosphorylase Kinase, domain 1"/>
    <property type="match status" value="1"/>
</dbReference>
<evidence type="ECO:0000259" key="1">
    <source>
        <dbReference type="Pfam" id="PF01636"/>
    </source>
</evidence>
<dbReference type="PANTHER" id="PTHR21310:SF42">
    <property type="entry name" value="BIFUNCTIONAL AAC_APH"/>
    <property type="match status" value="1"/>
</dbReference>
<dbReference type="Pfam" id="PF01636">
    <property type="entry name" value="APH"/>
    <property type="match status" value="1"/>
</dbReference>
<proteinExistence type="predicted"/>
<dbReference type="Proteomes" id="UP001596470">
    <property type="component" value="Unassembled WGS sequence"/>
</dbReference>
<protein>
    <submittedName>
        <fullName evidence="2">Phosphotransferase</fullName>
    </submittedName>
</protein>
<dbReference type="EMBL" id="JBHSYS010000002">
    <property type="protein sequence ID" value="MFC6957456.1"/>
    <property type="molecule type" value="Genomic_DNA"/>
</dbReference>
<accession>A0ABW2D8A0</accession>
<name>A0ABW2D8A0_9ACTN</name>